<evidence type="ECO:0000256" key="2">
    <source>
        <dbReference type="ARBA" id="ARBA00022603"/>
    </source>
</evidence>
<dbReference type="CDD" id="cd02440">
    <property type="entry name" value="AdoMet_MTases"/>
    <property type="match status" value="1"/>
</dbReference>
<reference evidence="5 6" key="1">
    <citation type="submission" date="2020-08" db="EMBL/GenBank/DDBJ databases">
        <authorList>
            <person name="Ren C."/>
            <person name="Gu Y."/>
            <person name="Xu Y."/>
        </authorList>
    </citation>
    <scope>NUCLEOTIDE SEQUENCE [LARGE SCALE GENOMIC DNA]</scope>
    <source>
        <strain evidence="5 6">LBM18003</strain>
    </source>
</reference>
<dbReference type="Proteomes" id="UP000516046">
    <property type="component" value="Chromosome"/>
</dbReference>
<evidence type="ECO:0000256" key="3">
    <source>
        <dbReference type="ARBA" id="ARBA00022679"/>
    </source>
</evidence>
<feature type="domain" description="Methyltransferase type 11" evidence="4">
    <location>
        <begin position="42"/>
        <end position="134"/>
    </location>
</feature>
<dbReference type="PANTHER" id="PTHR44942">
    <property type="entry name" value="METHYLTRANSF_11 DOMAIN-CONTAINING PROTEIN"/>
    <property type="match status" value="1"/>
</dbReference>
<dbReference type="Pfam" id="PF08241">
    <property type="entry name" value="Methyltransf_11"/>
    <property type="match status" value="1"/>
</dbReference>
<dbReference type="RefSeq" id="WP_212506736.1">
    <property type="nucleotide sequence ID" value="NZ_CP060696.1"/>
</dbReference>
<dbReference type="KEGG" id="caml:H6X83_12195"/>
<organism evidence="5 6">
    <name type="scientific">Caproicibacterium amylolyticum</name>
    <dbReference type="NCBI Taxonomy" id="2766537"/>
    <lineage>
        <taxon>Bacteria</taxon>
        <taxon>Bacillati</taxon>
        <taxon>Bacillota</taxon>
        <taxon>Clostridia</taxon>
        <taxon>Eubacteriales</taxon>
        <taxon>Oscillospiraceae</taxon>
        <taxon>Caproicibacterium</taxon>
    </lineage>
</organism>
<dbReference type="GO" id="GO:0032259">
    <property type="term" value="P:methylation"/>
    <property type="evidence" value="ECO:0007669"/>
    <property type="project" value="UniProtKB-KW"/>
</dbReference>
<dbReference type="InterPro" id="IPR051052">
    <property type="entry name" value="Diverse_substrate_MTase"/>
</dbReference>
<dbReference type="GO" id="GO:0008757">
    <property type="term" value="F:S-adenosylmethionine-dependent methyltransferase activity"/>
    <property type="evidence" value="ECO:0007669"/>
    <property type="project" value="InterPro"/>
</dbReference>
<evidence type="ECO:0000313" key="5">
    <source>
        <dbReference type="EMBL" id="QNO17672.1"/>
    </source>
</evidence>
<dbReference type="InterPro" id="IPR029063">
    <property type="entry name" value="SAM-dependent_MTases_sf"/>
</dbReference>
<comment type="similarity">
    <text evidence="1">Belongs to the methyltransferase superfamily.</text>
</comment>
<gene>
    <name evidence="5" type="ORF">H6X83_12195</name>
</gene>
<name>A0A7G9WG60_9FIRM</name>
<evidence type="ECO:0000259" key="4">
    <source>
        <dbReference type="Pfam" id="PF08241"/>
    </source>
</evidence>
<evidence type="ECO:0000313" key="6">
    <source>
        <dbReference type="Proteomes" id="UP000516046"/>
    </source>
</evidence>
<sequence length="250" mass="28385">MDLRYTFGENAEDYDRFRPRYCLELFQEIFQYANLKPKASAVEIGPGTGQATQVFLQAGCKVRAAELSPKMAAYLREKFAGQAALTVSCCSFEDFQAENSSIDLVYSATAFHWVPEEIGYPKVYQILKPGGTLALFWNHPTVSRENRTLYEEIQAAYGRHRLTGKPPKKYEEVAQTIARYGFRDVQTKLFHSSRTFSAEDYIRLLNTYSDHQTMEPNAKAALEQDIRQAILAAGGMVQLTDTMDLYLAKK</sequence>
<accession>A0A7G9WG60</accession>
<evidence type="ECO:0000256" key="1">
    <source>
        <dbReference type="ARBA" id="ARBA00008361"/>
    </source>
</evidence>
<dbReference type="AlphaFoldDB" id="A0A7G9WG60"/>
<dbReference type="Gene3D" id="3.40.50.150">
    <property type="entry name" value="Vaccinia Virus protein VP39"/>
    <property type="match status" value="1"/>
</dbReference>
<dbReference type="InterPro" id="IPR013216">
    <property type="entry name" value="Methyltransf_11"/>
</dbReference>
<dbReference type="PANTHER" id="PTHR44942:SF4">
    <property type="entry name" value="METHYLTRANSFERASE TYPE 11 DOMAIN-CONTAINING PROTEIN"/>
    <property type="match status" value="1"/>
</dbReference>
<dbReference type="SUPFAM" id="SSF53335">
    <property type="entry name" value="S-adenosyl-L-methionine-dependent methyltransferases"/>
    <property type="match status" value="1"/>
</dbReference>
<proteinExistence type="inferred from homology"/>
<keyword evidence="3 5" id="KW-0808">Transferase</keyword>
<keyword evidence="2 5" id="KW-0489">Methyltransferase</keyword>
<dbReference type="EMBL" id="CP060696">
    <property type="protein sequence ID" value="QNO17672.1"/>
    <property type="molecule type" value="Genomic_DNA"/>
</dbReference>
<keyword evidence="6" id="KW-1185">Reference proteome</keyword>
<protein>
    <submittedName>
        <fullName evidence="5">Class I SAM-dependent methyltransferase</fullName>
    </submittedName>
</protein>